<keyword evidence="4" id="KW-1185">Reference proteome</keyword>
<dbReference type="Gene3D" id="3.30.70.1890">
    <property type="match status" value="1"/>
</dbReference>
<dbReference type="GO" id="GO:0051607">
    <property type="term" value="P:defense response to virus"/>
    <property type="evidence" value="ECO:0007669"/>
    <property type="project" value="UniProtKB-KW"/>
</dbReference>
<dbReference type="AlphaFoldDB" id="A0A6L9L957"/>
<proteinExistence type="predicted"/>
<feature type="domain" description="CRISPR associated protein Cas6 C-terminal" evidence="2">
    <location>
        <begin position="108"/>
        <end position="221"/>
    </location>
</feature>
<dbReference type="Pfam" id="PF01881">
    <property type="entry name" value="Cas_Cas6_C"/>
    <property type="match status" value="1"/>
</dbReference>
<dbReference type="NCBIfam" id="TIGR01877">
    <property type="entry name" value="cas_cas6"/>
    <property type="match status" value="1"/>
</dbReference>
<dbReference type="InterPro" id="IPR049435">
    <property type="entry name" value="Cas_Cas6_C"/>
</dbReference>
<dbReference type="InterPro" id="IPR045747">
    <property type="entry name" value="CRISPR-assoc_prot_Cas6_N_sf"/>
</dbReference>
<gene>
    <name evidence="3" type="primary">cas6</name>
    <name evidence="3" type="ORF">GK108_13495</name>
</gene>
<sequence>MRLQVQLTPTTQLVPYDHLHQLTGALHKWLGQNDIHDGLSLYSFGWLRGGESRNGSLRFPKGATWNISFFDDEKARQLLKGMLSQPELGFGMRIFEIREVAPPSFQSHHYFLTDGSSIVIRQKRPDGSRAYLLWDDPATDQALTQSFQRKLTAAGFSGADLGVTASFDRTYQNARTRKIAIKGTNHRGSECPVIVEGTPDALYFAWTVGLGELTGSGFGALR</sequence>
<comment type="caution">
    <text evidence="3">The sequence shown here is derived from an EMBL/GenBank/DDBJ whole genome shotgun (WGS) entry which is preliminary data.</text>
</comment>
<evidence type="ECO:0000256" key="1">
    <source>
        <dbReference type="ARBA" id="ARBA00023118"/>
    </source>
</evidence>
<reference evidence="3 4" key="1">
    <citation type="submission" date="2020-02" db="EMBL/GenBank/DDBJ databases">
        <title>Draft genome sequence of two Spirosoma agri KCTC 52727 and Spirosoma terrae KCTC 52035.</title>
        <authorList>
            <person name="Rojas J."/>
            <person name="Ambika Manirajan B."/>
            <person name="Suarez C."/>
            <person name="Ratering S."/>
            <person name="Schnell S."/>
        </authorList>
    </citation>
    <scope>NUCLEOTIDE SEQUENCE [LARGE SCALE GENOMIC DNA]</scope>
    <source>
        <strain evidence="3 4">KCTC 52035</strain>
    </source>
</reference>
<dbReference type="InterPro" id="IPR010156">
    <property type="entry name" value="CRISPR-assoc_prot_Cas6"/>
</dbReference>
<organism evidence="3 4">
    <name type="scientific">Spirosoma terrae</name>
    <dbReference type="NCBI Taxonomy" id="1968276"/>
    <lineage>
        <taxon>Bacteria</taxon>
        <taxon>Pseudomonadati</taxon>
        <taxon>Bacteroidota</taxon>
        <taxon>Cytophagia</taxon>
        <taxon>Cytophagales</taxon>
        <taxon>Cytophagaceae</taxon>
        <taxon>Spirosoma</taxon>
    </lineage>
</organism>
<keyword evidence="1" id="KW-0051">Antiviral defense</keyword>
<evidence type="ECO:0000313" key="3">
    <source>
        <dbReference type="EMBL" id="NDU95892.1"/>
    </source>
</evidence>
<protein>
    <submittedName>
        <fullName evidence="3">CRISPR-associated endoribonuclease Cas6</fullName>
    </submittedName>
</protein>
<dbReference type="EMBL" id="JAAFZH010000005">
    <property type="protein sequence ID" value="NDU95892.1"/>
    <property type="molecule type" value="Genomic_DNA"/>
</dbReference>
<accession>A0A6L9L957</accession>
<dbReference type="Gene3D" id="3.30.70.1900">
    <property type="match status" value="1"/>
</dbReference>
<evidence type="ECO:0000259" key="2">
    <source>
        <dbReference type="Pfam" id="PF01881"/>
    </source>
</evidence>
<dbReference type="Proteomes" id="UP000474175">
    <property type="component" value="Unassembled WGS sequence"/>
</dbReference>
<dbReference type="CDD" id="cd21140">
    <property type="entry name" value="Cas6_I-like"/>
    <property type="match status" value="1"/>
</dbReference>
<dbReference type="RefSeq" id="WP_163948872.1">
    <property type="nucleotide sequence ID" value="NZ_JAAFZH010000005.1"/>
</dbReference>
<name>A0A6L9L957_9BACT</name>
<dbReference type="GO" id="GO:0016788">
    <property type="term" value="F:hydrolase activity, acting on ester bonds"/>
    <property type="evidence" value="ECO:0007669"/>
    <property type="project" value="InterPro"/>
</dbReference>
<evidence type="ECO:0000313" key="4">
    <source>
        <dbReference type="Proteomes" id="UP000474175"/>
    </source>
</evidence>